<proteinExistence type="predicted"/>
<feature type="compositionally biased region" description="Basic and acidic residues" evidence="1">
    <location>
        <begin position="516"/>
        <end position="526"/>
    </location>
</feature>
<evidence type="ECO:0000256" key="1">
    <source>
        <dbReference type="SAM" id="MobiDB-lite"/>
    </source>
</evidence>
<feature type="domain" description="Schlafen AlbA-2" evidence="2">
    <location>
        <begin position="12"/>
        <end position="120"/>
    </location>
</feature>
<dbReference type="EMBL" id="ANMO01000137">
    <property type="protein sequence ID" value="EMB16054.1"/>
    <property type="molecule type" value="Genomic_DNA"/>
</dbReference>
<name>M2B1G5_9BACT</name>
<dbReference type="Gene3D" id="3.30.565.60">
    <property type="match status" value="1"/>
</dbReference>
<dbReference type="Proteomes" id="UP000011529">
    <property type="component" value="Unassembled WGS sequence"/>
</dbReference>
<dbReference type="Pfam" id="PF13749">
    <property type="entry name" value="HATPase_c_4"/>
    <property type="match status" value="1"/>
</dbReference>
<dbReference type="InterPro" id="IPR038461">
    <property type="entry name" value="Schlafen_AlbA_2_dom_sf"/>
</dbReference>
<dbReference type="PANTHER" id="PTHR30595:SF6">
    <property type="entry name" value="SCHLAFEN ALBA-2 DOMAIN-CONTAINING PROTEIN"/>
    <property type="match status" value="1"/>
</dbReference>
<reference evidence="3" key="1">
    <citation type="submission" date="2012-11" db="EMBL/GenBank/DDBJ databases">
        <title>Permanent draft genomes of Rhodopirellula europaea strain SH398 and 6C.</title>
        <authorList>
            <person name="Richter M."/>
            <person name="Richter-Heitmann T."/>
            <person name="Frank C."/>
            <person name="Harder J."/>
            <person name="Glockner F.O."/>
        </authorList>
    </citation>
    <scope>NUCLEOTIDE SEQUENCE</scope>
    <source>
        <strain evidence="3">6C</strain>
    </source>
</reference>
<dbReference type="Gene3D" id="3.30.950.30">
    <property type="entry name" value="Schlafen, AAA domain"/>
    <property type="match status" value="1"/>
</dbReference>
<accession>M2B1G5</accession>
<comment type="caution">
    <text evidence="3">The sequence shown here is derived from an EMBL/GenBank/DDBJ whole genome shotgun (WGS) entry which is preliminary data.</text>
</comment>
<keyword evidence="4" id="KW-1185">Reference proteome</keyword>
<dbReference type="Pfam" id="PF04326">
    <property type="entry name" value="SLFN_AlbA_2"/>
    <property type="match status" value="1"/>
</dbReference>
<reference evidence="3" key="2">
    <citation type="journal article" date="2013" name="Mar. Genomics">
        <title>Expression of sulfatases in Rhodopirellula baltica and the diversity of sulfatases in the genus Rhodopirellula.</title>
        <authorList>
            <person name="Wegner C.E."/>
            <person name="Richter-Heitmann T."/>
            <person name="Klindworth A."/>
            <person name="Klockow C."/>
            <person name="Richter M."/>
            <person name="Achstetter T."/>
            <person name="Glockner F.O."/>
            <person name="Harder J."/>
        </authorList>
    </citation>
    <scope>NUCLEOTIDE SEQUENCE [LARGE SCALE GENOMIC DNA]</scope>
    <source>
        <strain evidence="3">6C</strain>
    </source>
</reference>
<dbReference type="InterPro" id="IPR007421">
    <property type="entry name" value="Schlafen_AlbA_2_dom"/>
</dbReference>
<organism evidence="3 4">
    <name type="scientific">Rhodopirellula europaea 6C</name>
    <dbReference type="NCBI Taxonomy" id="1263867"/>
    <lineage>
        <taxon>Bacteria</taxon>
        <taxon>Pseudomonadati</taxon>
        <taxon>Planctomycetota</taxon>
        <taxon>Planctomycetia</taxon>
        <taxon>Pirellulales</taxon>
        <taxon>Pirellulaceae</taxon>
        <taxon>Rhodopirellula</taxon>
    </lineage>
</organism>
<protein>
    <submittedName>
        <fullName evidence="3">Transcriptional regulator</fullName>
    </submittedName>
</protein>
<sequence>MAELERLLKEPEGENLEFKKAANKFGTDELTKYCVALANEGGGRIVFGVTDRRPRKVTATTAFAQPEEVRKTVLDRLKIPIHFDVIEHPDGRVVVFTVASRPTGVLLQYDGQFWDRQGDALVGMELTSGRAREITAELGADFSASVVDRLTIADLDPQAIENFQNEWIEFTGKEGLRSLTAEQVLRDVEAVTDEGVTYAGLILFGKRAAIRKHLAQSEIVFEYRSSEAAGPAAQRENLTDAFFNLHDRIWELVNLRNDQQPYQDELAIRNVPTFDERAVREGVLNAVCHRHYQMAGNIFLRQYPDQLVIESPGGFLPEITPENILNRQSPRNRRVAEILQLCGLVERSGQGVDLMYERSIRQSKPHPDFSGSDENTVVLRLSGRMLDPSFVRFLGTYVPAKLDELGTDDWLALSQIAGEQTLSSSLQQRVDNLLSRGLIERIGGGRFILPRIYYQFHGRESTYNRLREREQLKERVEEILEGFRLDGRLIGDIHEEMPTLERKTLRRLLQELQDEERVHSEGENRWTRYFPGPTSQEGE</sequence>
<evidence type="ECO:0000313" key="4">
    <source>
        <dbReference type="Proteomes" id="UP000011529"/>
    </source>
</evidence>
<evidence type="ECO:0000313" key="3">
    <source>
        <dbReference type="EMBL" id="EMB16054.1"/>
    </source>
</evidence>
<dbReference type="PANTHER" id="PTHR30595">
    <property type="entry name" value="GLPR-RELATED TRANSCRIPTIONAL REPRESSOR"/>
    <property type="match status" value="1"/>
</dbReference>
<feature type="region of interest" description="Disordered" evidence="1">
    <location>
        <begin position="516"/>
        <end position="539"/>
    </location>
</feature>
<gene>
    <name evidence="3" type="ORF">RE6C_03220</name>
</gene>
<dbReference type="PATRIC" id="fig|1263867.3.peg.3440"/>
<dbReference type="AlphaFoldDB" id="M2B1G5"/>
<dbReference type="InterPro" id="IPR038475">
    <property type="entry name" value="RecG_C_sf"/>
</dbReference>
<evidence type="ECO:0000259" key="2">
    <source>
        <dbReference type="Pfam" id="PF04326"/>
    </source>
</evidence>